<keyword evidence="7 12" id="KW-1133">Transmembrane helix</keyword>
<keyword evidence="15" id="KW-1185">Reference proteome</keyword>
<evidence type="ECO:0000256" key="10">
    <source>
        <dbReference type="ARBA" id="ARBA00023033"/>
    </source>
</evidence>
<keyword evidence="5 12" id="KW-0812">Transmembrane</keyword>
<evidence type="ECO:0000256" key="2">
    <source>
        <dbReference type="ARBA" id="ARBA00010823"/>
    </source>
</evidence>
<dbReference type="GO" id="GO:0004497">
    <property type="term" value="F:monooxygenase activity"/>
    <property type="evidence" value="ECO:0007669"/>
    <property type="project" value="UniProtKB-KW"/>
</dbReference>
<dbReference type="GO" id="GO:0006629">
    <property type="term" value="P:lipid metabolic process"/>
    <property type="evidence" value="ECO:0007669"/>
    <property type="project" value="InterPro"/>
</dbReference>
<dbReference type="AlphaFoldDB" id="A0A5S3PGP5"/>
<evidence type="ECO:0000256" key="5">
    <source>
        <dbReference type="ARBA" id="ARBA00022692"/>
    </source>
</evidence>
<gene>
    <name evidence="14" type="ORF">FDT80_16270</name>
</gene>
<feature type="transmembrane region" description="Helical" evidence="12">
    <location>
        <begin position="197"/>
        <end position="226"/>
    </location>
</feature>
<keyword evidence="9" id="KW-0408">Iron</keyword>
<evidence type="ECO:0000256" key="4">
    <source>
        <dbReference type="ARBA" id="ARBA00022519"/>
    </source>
</evidence>
<keyword evidence="11 12" id="KW-0472">Membrane</keyword>
<evidence type="ECO:0000256" key="12">
    <source>
        <dbReference type="SAM" id="Phobius"/>
    </source>
</evidence>
<organism evidence="14 15">
    <name type="scientific">Sulfitobacter sabulilitoris</name>
    <dbReference type="NCBI Taxonomy" id="2562655"/>
    <lineage>
        <taxon>Bacteria</taxon>
        <taxon>Pseudomonadati</taxon>
        <taxon>Pseudomonadota</taxon>
        <taxon>Alphaproteobacteria</taxon>
        <taxon>Rhodobacterales</taxon>
        <taxon>Roseobacteraceae</taxon>
        <taxon>Sulfitobacter</taxon>
    </lineage>
</organism>
<comment type="caution">
    <text evidence="14">The sequence shown here is derived from an EMBL/GenBank/DDBJ whole genome shotgun (WGS) entry which is preliminary data.</text>
</comment>
<dbReference type="InterPro" id="IPR033885">
    <property type="entry name" value="AlkB/XylM"/>
</dbReference>
<evidence type="ECO:0000313" key="15">
    <source>
        <dbReference type="Proteomes" id="UP000309550"/>
    </source>
</evidence>
<protein>
    <submittedName>
        <fullName evidence="14">Alkane 1-monooxygenase</fullName>
    </submittedName>
</protein>
<dbReference type="PANTHER" id="PTHR38674:SF1">
    <property type="entry name" value="ALKANE 1-MONOOXYGENASE 1"/>
    <property type="match status" value="1"/>
</dbReference>
<keyword evidence="6" id="KW-0479">Metal-binding</keyword>
<feature type="transmembrane region" description="Helical" evidence="12">
    <location>
        <begin position="61"/>
        <end position="82"/>
    </location>
</feature>
<evidence type="ECO:0000256" key="6">
    <source>
        <dbReference type="ARBA" id="ARBA00022723"/>
    </source>
</evidence>
<keyword evidence="4" id="KW-0997">Cell inner membrane</keyword>
<sequence length="352" mass="37508">MPWFAIASLTPALLLAAAAVFGGVWPLAGVLSITLGVLLADRVRPPAPARHPGEGRHVARGLVVAHFALLALCLWAMTAAHLGLADKALIWLGCGLYVGQVSNSNAHELIHARHRLDRRLGVAVYVSLLNGHHVSAHLRVHHVHAATPEDPNSARLGEGFYRYALRVAAGEFIAGLRADTRHRARAVPPPPGWTHPYVGYVCGAVAALAAAWALAGGAGIATLIGLSVYAQAQLMLSDYVQHYGLRRAILPGGKPEPMGPAHSWNAPHWYSGAMMLNAPRHSDHHQNPARSYPALRLDPATMPMLPRSLPVMAALALVPPLWRRVMDGRAARWQRRGAGGALPDAVPATAPA</sequence>
<dbReference type="InterPro" id="IPR005804">
    <property type="entry name" value="FA_desaturase_dom"/>
</dbReference>
<proteinExistence type="inferred from homology"/>
<dbReference type="Proteomes" id="UP000309550">
    <property type="component" value="Unassembled WGS sequence"/>
</dbReference>
<keyword evidence="8" id="KW-0560">Oxidoreductase</keyword>
<dbReference type="PANTHER" id="PTHR38674">
    <property type="entry name" value="ALKANE 1-MONOOXYGENASE 1"/>
    <property type="match status" value="1"/>
</dbReference>
<evidence type="ECO:0000256" key="3">
    <source>
        <dbReference type="ARBA" id="ARBA00022475"/>
    </source>
</evidence>
<dbReference type="GO" id="GO:0005886">
    <property type="term" value="C:plasma membrane"/>
    <property type="evidence" value="ECO:0007669"/>
    <property type="project" value="UniProtKB-SubCell"/>
</dbReference>
<reference evidence="14 15" key="1">
    <citation type="submission" date="2019-05" db="EMBL/GenBank/DDBJ databases">
        <title>Sulfitobacter sabulilitoris sp. nov., isolated from a marine sand.</title>
        <authorList>
            <person name="Yoon J.-H."/>
        </authorList>
    </citation>
    <scope>NUCLEOTIDE SEQUENCE [LARGE SCALE GENOMIC DNA]</scope>
    <source>
        <strain evidence="14 15">HSMS-29</strain>
    </source>
</reference>
<evidence type="ECO:0000313" key="14">
    <source>
        <dbReference type="EMBL" id="TMM50812.1"/>
    </source>
</evidence>
<keyword evidence="10 14" id="KW-0503">Monooxygenase</keyword>
<feature type="transmembrane region" description="Helical" evidence="12">
    <location>
        <begin position="12"/>
        <end position="40"/>
    </location>
</feature>
<comment type="subcellular location">
    <subcellularLocation>
        <location evidence="1">Cell inner membrane</location>
        <topology evidence="1">Multi-pass membrane protein</topology>
    </subcellularLocation>
</comment>
<dbReference type="RefSeq" id="WP_138663384.1">
    <property type="nucleotide sequence ID" value="NZ_VANS01000005.1"/>
</dbReference>
<dbReference type="GO" id="GO:0046872">
    <property type="term" value="F:metal ion binding"/>
    <property type="evidence" value="ECO:0007669"/>
    <property type="project" value="UniProtKB-KW"/>
</dbReference>
<evidence type="ECO:0000259" key="13">
    <source>
        <dbReference type="Pfam" id="PF00487"/>
    </source>
</evidence>
<evidence type="ECO:0000256" key="1">
    <source>
        <dbReference type="ARBA" id="ARBA00004429"/>
    </source>
</evidence>
<evidence type="ECO:0000256" key="11">
    <source>
        <dbReference type="ARBA" id="ARBA00023136"/>
    </source>
</evidence>
<keyword evidence="3" id="KW-1003">Cell membrane</keyword>
<evidence type="ECO:0000256" key="9">
    <source>
        <dbReference type="ARBA" id="ARBA00023004"/>
    </source>
</evidence>
<dbReference type="Pfam" id="PF00487">
    <property type="entry name" value="FA_desaturase"/>
    <property type="match status" value="1"/>
</dbReference>
<feature type="domain" description="Fatty acid desaturase" evidence="13">
    <location>
        <begin position="91"/>
        <end position="297"/>
    </location>
</feature>
<dbReference type="EMBL" id="VANS01000005">
    <property type="protein sequence ID" value="TMM50812.1"/>
    <property type="molecule type" value="Genomic_DNA"/>
</dbReference>
<accession>A0A5S3PGP5</accession>
<evidence type="ECO:0000256" key="7">
    <source>
        <dbReference type="ARBA" id="ARBA00022989"/>
    </source>
</evidence>
<name>A0A5S3PGP5_9RHOB</name>
<comment type="similarity">
    <text evidence="2">Belongs to the fatty acid desaturase type 1 family. AlkB subfamily.</text>
</comment>
<dbReference type="OrthoDB" id="4759734at2"/>
<evidence type="ECO:0000256" key="8">
    <source>
        <dbReference type="ARBA" id="ARBA00023002"/>
    </source>
</evidence>
<dbReference type="CDD" id="cd03512">
    <property type="entry name" value="Alkane-hydroxylase"/>
    <property type="match status" value="1"/>
</dbReference>